<dbReference type="AlphaFoldDB" id="A0A2T5U267"/>
<protein>
    <submittedName>
        <fullName evidence="1">Uncharacterized protein</fullName>
    </submittedName>
</protein>
<dbReference type="OrthoDB" id="8000727at2"/>
<comment type="caution">
    <text evidence="1">The sequence shown here is derived from an EMBL/GenBank/DDBJ whole genome shotgun (WGS) entry which is preliminary data.</text>
</comment>
<dbReference type="GeneID" id="91006904"/>
<organism evidence="1 2">
    <name type="scientific">Sphingomonas faeni</name>
    <dbReference type="NCBI Taxonomy" id="185950"/>
    <lineage>
        <taxon>Bacteria</taxon>
        <taxon>Pseudomonadati</taxon>
        <taxon>Pseudomonadota</taxon>
        <taxon>Alphaproteobacteria</taxon>
        <taxon>Sphingomonadales</taxon>
        <taxon>Sphingomonadaceae</taxon>
        <taxon>Sphingomonas</taxon>
    </lineage>
</organism>
<dbReference type="Proteomes" id="UP000244013">
    <property type="component" value="Unassembled WGS sequence"/>
</dbReference>
<dbReference type="EMBL" id="QAYE01000007">
    <property type="protein sequence ID" value="PTW45591.1"/>
    <property type="molecule type" value="Genomic_DNA"/>
</dbReference>
<dbReference type="RefSeq" id="WP_107955003.1">
    <property type="nucleotide sequence ID" value="NZ_QAYE01000007.1"/>
</dbReference>
<gene>
    <name evidence="1" type="ORF">C8J25_107276</name>
</gene>
<accession>A0A2T5U267</accession>
<proteinExistence type="predicted"/>
<evidence type="ECO:0000313" key="2">
    <source>
        <dbReference type="Proteomes" id="UP000244013"/>
    </source>
</evidence>
<name>A0A2T5U267_9SPHN</name>
<evidence type="ECO:0000313" key="1">
    <source>
        <dbReference type="EMBL" id="PTW45591.1"/>
    </source>
</evidence>
<reference evidence="1 2" key="1">
    <citation type="submission" date="2018-04" db="EMBL/GenBank/DDBJ databases">
        <title>Genomic Encyclopedia of Type Strains, Phase III (KMG-III): the genomes of soil and plant-associated and newly described type strains.</title>
        <authorList>
            <person name="Whitman W."/>
        </authorList>
    </citation>
    <scope>NUCLEOTIDE SEQUENCE [LARGE SCALE GENOMIC DNA]</scope>
    <source>
        <strain evidence="1 2">MA-olki</strain>
    </source>
</reference>
<sequence length="190" mass="20850">MNCIDIISRALRRIGVVAGGELPTDIEAQDALETLKSIYARLLTEGAFGEITSTIPASAYTAGENERVIISTLAVTDVELPETITECGRERPVRDGAIIVIANHLTNQTTTYVRDGQANVWCDMDNLDLTSAAPLSRRDAIGLSSYLALELCDEYRQQPSEITIRNAARFTMGITHNWSEPQTIGRGVYF</sequence>